<gene>
    <name evidence="2" type="ORF">AVDCRST_MAG12-1292</name>
</gene>
<evidence type="ECO:0000313" key="2">
    <source>
        <dbReference type="EMBL" id="CAA9477591.1"/>
    </source>
</evidence>
<sequence length="127" mass="13817">MKGHRVGDATHQRPSRSPISLSPHPAGRYPEFDLRRAEAQGLPPVIRSPSPGSPRRRGQRGDDPGPPYGRAPAVRVGHGRPEARDVGALSGGGRPRRPADPVRWGRQRCRLSTLGEHRNGTEHLGRA</sequence>
<organism evidence="2">
    <name type="scientific">uncultured Rubrobacteraceae bacterium</name>
    <dbReference type="NCBI Taxonomy" id="349277"/>
    <lineage>
        <taxon>Bacteria</taxon>
        <taxon>Bacillati</taxon>
        <taxon>Actinomycetota</taxon>
        <taxon>Rubrobacteria</taxon>
        <taxon>Rubrobacterales</taxon>
        <taxon>Rubrobacteraceae</taxon>
        <taxon>environmental samples</taxon>
    </lineage>
</organism>
<feature type="region of interest" description="Disordered" evidence="1">
    <location>
        <begin position="1"/>
        <end position="127"/>
    </location>
</feature>
<accession>A0A6J4RX84</accession>
<dbReference type="AlphaFoldDB" id="A0A6J4RX84"/>
<feature type="compositionally biased region" description="Basic and acidic residues" evidence="1">
    <location>
        <begin position="115"/>
        <end position="127"/>
    </location>
</feature>
<reference evidence="2" key="1">
    <citation type="submission" date="2020-02" db="EMBL/GenBank/DDBJ databases">
        <authorList>
            <person name="Meier V. D."/>
        </authorList>
    </citation>
    <scope>NUCLEOTIDE SEQUENCE</scope>
    <source>
        <strain evidence="2">AVDCRST_MAG12</strain>
    </source>
</reference>
<feature type="compositionally biased region" description="Basic and acidic residues" evidence="1">
    <location>
        <begin position="1"/>
        <end position="11"/>
    </location>
</feature>
<evidence type="ECO:0000256" key="1">
    <source>
        <dbReference type="SAM" id="MobiDB-lite"/>
    </source>
</evidence>
<name>A0A6J4RX84_9ACTN</name>
<dbReference type="EMBL" id="CADCVK010000203">
    <property type="protein sequence ID" value="CAA9477591.1"/>
    <property type="molecule type" value="Genomic_DNA"/>
</dbReference>
<protein>
    <submittedName>
        <fullName evidence="2">Uncharacterized protein</fullName>
    </submittedName>
</protein>
<proteinExistence type="predicted"/>